<dbReference type="Proteomes" id="UP000245783">
    <property type="component" value="Unassembled WGS sequence"/>
</dbReference>
<name>A0A316VWN7_9BASI</name>
<sequence>MHVFMTQDHGAQRRPHRSTCICESAILSQSCANSGGGRIGTLDSIQSICRRTAEEQLGKTVLGRCRTQTLASRDLQRIAPCVRQSQGGRPRRARTLPFRLTHATGSRPCMHHQASSQPHQPLRMSSSSHITQLTQSRHAAAERKRWRHLLCQSIERTHDLTPSSSLNKAAPPRTRCIDPSHISASQAITPPGWRGRSADRLAHVRVTAAAIKNS</sequence>
<organism evidence="1 2">
    <name type="scientific">Ceraceosorus guamensis</name>
    <dbReference type="NCBI Taxonomy" id="1522189"/>
    <lineage>
        <taxon>Eukaryota</taxon>
        <taxon>Fungi</taxon>
        <taxon>Dikarya</taxon>
        <taxon>Basidiomycota</taxon>
        <taxon>Ustilaginomycotina</taxon>
        <taxon>Exobasidiomycetes</taxon>
        <taxon>Ceraceosorales</taxon>
        <taxon>Ceraceosoraceae</taxon>
        <taxon>Ceraceosorus</taxon>
    </lineage>
</organism>
<dbReference type="EMBL" id="KZ819386">
    <property type="protein sequence ID" value="PWN41859.1"/>
    <property type="molecule type" value="Genomic_DNA"/>
</dbReference>
<dbReference type="OrthoDB" id="10590284at2759"/>
<dbReference type="AlphaFoldDB" id="A0A316VWN7"/>
<keyword evidence="2" id="KW-1185">Reference proteome</keyword>
<dbReference type="RefSeq" id="XP_025369019.1">
    <property type="nucleotide sequence ID" value="XM_025510443.1"/>
</dbReference>
<reference evidence="1 2" key="1">
    <citation type="journal article" date="2018" name="Mol. Biol. Evol.">
        <title>Broad Genomic Sampling Reveals a Smut Pathogenic Ancestry of the Fungal Clade Ustilaginomycotina.</title>
        <authorList>
            <person name="Kijpornyongpan T."/>
            <person name="Mondo S.J."/>
            <person name="Barry K."/>
            <person name="Sandor L."/>
            <person name="Lee J."/>
            <person name="Lipzen A."/>
            <person name="Pangilinan J."/>
            <person name="LaButti K."/>
            <person name="Hainaut M."/>
            <person name="Henrissat B."/>
            <person name="Grigoriev I.V."/>
            <person name="Spatafora J.W."/>
            <person name="Aime M.C."/>
        </authorList>
    </citation>
    <scope>NUCLEOTIDE SEQUENCE [LARGE SCALE GENOMIC DNA]</scope>
    <source>
        <strain evidence="1 2">MCA 4658</strain>
    </source>
</reference>
<dbReference type="GeneID" id="37032313"/>
<proteinExistence type="predicted"/>
<evidence type="ECO:0000313" key="1">
    <source>
        <dbReference type="EMBL" id="PWN41859.1"/>
    </source>
</evidence>
<gene>
    <name evidence="1" type="ORF">IE81DRAFT_151471</name>
</gene>
<evidence type="ECO:0000313" key="2">
    <source>
        <dbReference type="Proteomes" id="UP000245783"/>
    </source>
</evidence>
<dbReference type="InParanoid" id="A0A316VWN7"/>
<protein>
    <submittedName>
        <fullName evidence="1">Uncharacterized protein</fullName>
    </submittedName>
</protein>
<accession>A0A316VWN7</accession>